<proteinExistence type="predicted"/>
<protein>
    <submittedName>
        <fullName evidence="1">Uncharacterized protein</fullName>
    </submittedName>
</protein>
<gene>
    <name evidence="1" type="ORF">ERS852523_03905</name>
</gene>
<evidence type="ECO:0000313" key="2">
    <source>
        <dbReference type="Proteomes" id="UP000095712"/>
    </source>
</evidence>
<sequence>MRNIANIYTDYNGLVDEITEEAIKNRIKQLQAEMQAFIDSNKLQDKVFIHQMALNHAVMDYYSDIQRLKSYQEIGHINEVKIKAYETFWLLKRRPLQLKAQLEDDKWLYINEKFLLARIASFILRDNINIPLTKEKKEAFTNFLDTLYYYLKFRKTDAQAIELMLLGFDAGRIIAGK</sequence>
<evidence type="ECO:0000313" key="1">
    <source>
        <dbReference type="EMBL" id="CUQ08690.1"/>
    </source>
</evidence>
<dbReference type="OrthoDB" id="328758at2"/>
<dbReference type="Proteomes" id="UP000095712">
    <property type="component" value="Unassembled WGS sequence"/>
</dbReference>
<dbReference type="AlphaFoldDB" id="A0A174TMQ9"/>
<name>A0A174TMQ9_9FIRM</name>
<dbReference type="EMBL" id="CZAW01000070">
    <property type="protein sequence ID" value="CUQ08690.1"/>
    <property type="molecule type" value="Genomic_DNA"/>
</dbReference>
<dbReference type="RefSeq" id="WP_055153633.1">
    <property type="nucleotide sequence ID" value="NZ_CZAW01000070.1"/>
</dbReference>
<organism evidence="1 2">
    <name type="scientific">Blautia wexlerae</name>
    <dbReference type="NCBI Taxonomy" id="418240"/>
    <lineage>
        <taxon>Bacteria</taxon>
        <taxon>Bacillati</taxon>
        <taxon>Bacillota</taxon>
        <taxon>Clostridia</taxon>
        <taxon>Lachnospirales</taxon>
        <taxon>Lachnospiraceae</taxon>
        <taxon>Blautia</taxon>
    </lineage>
</organism>
<reference evidence="1 2" key="1">
    <citation type="submission" date="2015-09" db="EMBL/GenBank/DDBJ databases">
        <authorList>
            <consortium name="Pathogen Informatics"/>
        </authorList>
    </citation>
    <scope>NUCLEOTIDE SEQUENCE [LARGE SCALE GENOMIC DNA]</scope>
    <source>
        <strain evidence="1 2">2789STDY5834911</strain>
    </source>
</reference>
<accession>A0A174TMQ9</accession>